<dbReference type="Pfam" id="PF22725">
    <property type="entry name" value="GFO_IDH_MocA_C3"/>
    <property type="match status" value="1"/>
</dbReference>
<evidence type="ECO:0000256" key="1">
    <source>
        <dbReference type="ARBA" id="ARBA00010928"/>
    </source>
</evidence>
<name>A0ABT6KRH5_9MICO</name>
<evidence type="ECO:0000259" key="5">
    <source>
        <dbReference type="Pfam" id="PF22725"/>
    </source>
</evidence>
<gene>
    <name evidence="6" type="ORF">M2152_002752</name>
</gene>
<dbReference type="RefSeq" id="WP_322134845.1">
    <property type="nucleotide sequence ID" value="NZ_CP085036.1"/>
</dbReference>
<dbReference type="InterPro" id="IPR036291">
    <property type="entry name" value="NAD(P)-bd_dom_sf"/>
</dbReference>
<evidence type="ECO:0000313" key="6">
    <source>
        <dbReference type="EMBL" id="MDH6182570.1"/>
    </source>
</evidence>
<evidence type="ECO:0000259" key="4">
    <source>
        <dbReference type="Pfam" id="PF01408"/>
    </source>
</evidence>
<dbReference type="Gene3D" id="3.40.50.720">
    <property type="entry name" value="NAD(P)-binding Rossmann-like Domain"/>
    <property type="match status" value="1"/>
</dbReference>
<dbReference type="PANTHER" id="PTHR22604">
    <property type="entry name" value="OXIDOREDUCTASES"/>
    <property type="match status" value="1"/>
</dbReference>
<dbReference type="EMBL" id="JARXVQ010000001">
    <property type="protein sequence ID" value="MDH6182570.1"/>
    <property type="molecule type" value="Genomic_DNA"/>
</dbReference>
<feature type="domain" description="Gfo/Idh/MocA-like oxidoreductase N-terminal" evidence="4">
    <location>
        <begin position="2"/>
        <end position="122"/>
    </location>
</feature>
<dbReference type="Proteomes" id="UP001160142">
    <property type="component" value="Unassembled WGS sequence"/>
</dbReference>
<keyword evidence="2" id="KW-0560">Oxidoreductase</keyword>
<keyword evidence="7" id="KW-1185">Reference proteome</keyword>
<proteinExistence type="inferred from homology"/>
<evidence type="ECO:0000256" key="3">
    <source>
        <dbReference type="ARBA" id="ARBA00023027"/>
    </source>
</evidence>
<evidence type="ECO:0000313" key="7">
    <source>
        <dbReference type="Proteomes" id="UP001160142"/>
    </source>
</evidence>
<keyword evidence="3" id="KW-0520">NAD</keyword>
<dbReference type="InterPro" id="IPR050984">
    <property type="entry name" value="Gfo/Idh/MocA_domain"/>
</dbReference>
<dbReference type="Gene3D" id="3.30.360.10">
    <property type="entry name" value="Dihydrodipicolinate Reductase, domain 2"/>
    <property type="match status" value="1"/>
</dbReference>
<dbReference type="InterPro" id="IPR000683">
    <property type="entry name" value="Gfo/Idh/MocA-like_OxRdtase_N"/>
</dbReference>
<feature type="domain" description="GFO/IDH/MocA-like oxidoreductase" evidence="5">
    <location>
        <begin position="131"/>
        <end position="244"/>
    </location>
</feature>
<accession>A0ABT6KRH5</accession>
<dbReference type="SUPFAM" id="SSF55347">
    <property type="entry name" value="Glyceraldehyde-3-phosphate dehydrogenase-like, C-terminal domain"/>
    <property type="match status" value="1"/>
</dbReference>
<dbReference type="Pfam" id="PF01408">
    <property type="entry name" value="GFO_IDH_MocA"/>
    <property type="match status" value="1"/>
</dbReference>
<sequence length="326" mass="34401">MLRIGVLGAARITRDALIRPAATIDGVEVAAIAARDSQRASDAAARHGIPVVHASYEALLADESIDAVYIPLPNGLHGRWTIAAIEAGKHVLCEKPFTANADEARTVEAASAASGLVVMEAHHASHHPQTKRAAEIVASGMLGELLSAEASFMVPMPPSKDIRWNVDLAGGSLMDLGCYPIRWLRDVLGVAPEVLSAAASDHDGIDASMDARLHYNGVPARVRAAMWGSPPLLIAANVTGSAATMTVRMPFTPQLGGKIGVTGRGVRLRERASRRSSYSYQLEAFRDAIEAGGPVFTSVAAAVETMQTIDDVYRAAGMSPRRATTP</sequence>
<dbReference type="SUPFAM" id="SSF51735">
    <property type="entry name" value="NAD(P)-binding Rossmann-fold domains"/>
    <property type="match status" value="1"/>
</dbReference>
<comment type="similarity">
    <text evidence="1">Belongs to the Gfo/Idh/MocA family.</text>
</comment>
<organism evidence="6 7">
    <name type="scientific">Antiquaquibacter oligotrophicus</name>
    <dbReference type="NCBI Taxonomy" id="2880260"/>
    <lineage>
        <taxon>Bacteria</taxon>
        <taxon>Bacillati</taxon>
        <taxon>Actinomycetota</taxon>
        <taxon>Actinomycetes</taxon>
        <taxon>Micrococcales</taxon>
        <taxon>Microbacteriaceae</taxon>
        <taxon>Antiquaquibacter</taxon>
    </lineage>
</organism>
<dbReference type="InterPro" id="IPR055170">
    <property type="entry name" value="GFO_IDH_MocA-like_dom"/>
</dbReference>
<reference evidence="6 7" key="1">
    <citation type="submission" date="2023-04" db="EMBL/GenBank/DDBJ databases">
        <title>Genome Encyclopedia of Bacteria and Archaea VI: Functional Genomics of Type Strains.</title>
        <authorList>
            <person name="Whitman W."/>
        </authorList>
    </citation>
    <scope>NUCLEOTIDE SEQUENCE [LARGE SCALE GENOMIC DNA]</scope>
    <source>
        <strain evidence="6 7">SG_E_30_P1</strain>
    </source>
</reference>
<protein>
    <submittedName>
        <fullName evidence="6">Dehydrogenase</fullName>
    </submittedName>
</protein>
<evidence type="ECO:0000256" key="2">
    <source>
        <dbReference type="ARBA" id="ARBA00023002"/>
    </source>
</evidence>
<comment type="caution">
    <text evidence="6">The sequence shown here is derived from an EMBL/GenBank/DDBJ whole genome shotgun (WGS) entry which is preliminary data.</text>
</comment>
<dbReference type="PANTHER" id="PTHR22604:SF105">
    <property type="entry name" value="TRANS-1,2-DIHYDROBENZENE-1,2-DIOL DEHYDROGENASE"/>
    <property type="match status" value="1"/>
</dbReference>